<feature type="domain" description="DUF2779" evidence="1">
    <location>
        <begin position="363"/>
        <end position="497"/>
    </location>
</feature>
<sequence>MKIYKDDYKHFRICRKLSWFLNAKNYALAKHLIEEKKIINFVELTHTKTSSKFKSNLITISDLDDDTFENNYNEEDDSEFYLGETIADGIETGHYAQEYFKVKYSYFNFESEPGNNVIEIINNKEYDVLFEPRFEYQGCVTKCDILKRNNDGWDLIEVKAVTWVKEEHMWDLLYQYDILTKCGIKLVNTYIMYLNNNYVKKEKIDLNELFIVNGSTWQKSHNTKKSFSLFESIQDEILNNNLKLQYENIKNIIKISDIDEIVKLLTLPYCHENSNQFCPHIFKYFSIHNTIFELYRLRKTKKALWYYEEDLLEINDERLLPFLTKSNLHLRQYDVIKNGEKLIDGNKFVDLKIEYKKYQYPIYMYDFETMKSAIPKFKNSKPYQQIPFQYSVHVLLAPDFDFKTYKSIKHYEFLADGNDDPREILTKKLCHDLINIHGKGTYVAYNQSFEKSVLKKLAYYYPQYKNKLSLIHDGTIDLQDFFKEFKIYKEQFYGSLSIKKTLPAFEPSFSYEGLVIKKGDMASEVFRRRVENNISLTNWIHNFRENMLKYCAQDTLGMVVLFWHVKNIIEMYKAKIEGENYEKI</sequence>
<accession>A0ABM8BVB6</accession>
<dbReference type="Proteomes" id="UP001163387">
    <property type="component" value="Chromosome"/>
</dbReference>
<dbReference type="Pfam" id="PF11074">
    <property type="entry name" value="DUF2779"/>
    <property type="match status" value="1"/>
</dbReference>
<name>A0ABM8BVB6_9MOLU</name>
<evidence type="ECO:0000259" key="1">
    <source>
        <dbReference type="Pfam" id="PF11074"/>
    </source>
</evidence>
<proteinExistence type="predicted"/>
<protein>
    <recommendedName>
        <fullName evidence="1">DUF2779 domain-containing protein</fullName>
    </recommendedName>
</protein>
<organism evidence="2 3">
    <name type="scientific">Spiroplasma ixodetis</name>
    <dbReference type="NCBI Taxonomy" id="2141"/>
    <lineage>
        <taxon>Bacteria</taxon>
        <taxon>Bacillati</taxon>
        <taxon>Mycoplasmatota</taxon>
        <taxon>Mollicutes</taxon>
        <taxon>Entomoplasmatales</taxon>
        <taxon>Spiroplasmataceae</taxon>
        <taxon>Spiroplasma</taxon>
    </lineage>
</organism>
<dbReference type="EMBL" id="AP026933">
    <property type="protein sequence ID" value="BDT03809.1"/>
    <property type="molecule type" value="Genomic_DNA"/>
</dbReference>
<evidence type="ECO:0000313" key="2">
    <source>
        <dbReference type="EMBL" id="BDT03809.1"/>
    </source>
</evidence>
<keyword evidence="3" id="KW-1185">Reference proteome</keyword>
<reference evidence="2 3" key="1">
    <citation type="journal article" date="2022" name="Front. Microbiol.">
        <title>Male-killing mechanisms vary between Spiroplasma species.</title>
        <authorList>
            <person name="Arai H."/>
            <person name="Inoue M."/>
            <person name="Kageyama D."/>
        </authorList>
    </citation>
    <scope>NUCLEOTIDE SEQUENCE [LARGE SCALE GENOMIC DNA]</scope>
    <source>
        <strain evidence="3">sHm</strain>
    </source>
</reference>
<dbReference type="InterPro" id="IPR021301">
    <property type="entry name" value="DUF2779"/>
</dbReference>
<dbReference type="RefSeq" id="WP_281747822.1">
    <property type="nucleotide sequence ID" value="NZ_AP026933.1"/>
</dbReference>
<gene>
    <name evidence="2" type="ORF">SHM_14550</name>
</gene>
<evidence type="ECO:0000313" key="3">
    <source>
        <dbReference type="Proteomes" id="UP001163387"/>
    </source>
</evidence>